<sequence length="472" mass="50813">MRGKTLGNIFSAQSCLRCGSSAAWVLGLILLFLSSGCSGLTRSVQTAPAVDIPVAWEAKSGTSGSAVASGDRWWQGFNDPLLSALVEQALKENNDLAAAAIRVRRAKLQSELTATNRTPGVSVGGNTTINRERHGASGTSHAATATLSYELDLWGKLESARDAANFEAQATEYDRHSVALALIGTTAQSYWQTGYLQQLKDLTDKSIAYTGKSLALAEAKYGAGAVSAIDVTQARQALASQRADRTEIVRQLCEARNALAILFNRAPQSGTTMPTALPDIVPPPVEAGLPAEILGRRPDLRAAGERLKGYLAEVDYTKASYYPAFTLTGSLGGSSTSLIEVLSNPVAALGVGVTLPFVQQRTMRLDVKISETQYEEAVVNFRQALYTALGEVENALSAGEQYEAQQKELEKALANAKDSERLLEARYRTGLVSVQLWLDAQETRRGVEKQLLQNRLNRYKSRMTLSLALGGR</sequence>
<keyword evidence="2" id="KW-0812">Transmembrane</keyword>
<dbReference type="Pfam" id="PF02321">
    <property type="entry name" value="OEP"/>
    <property type="match status" value="2"/>
</dbReference>
<keyword evidence="2" id="KW-0472">Membrane</keyword>
<evidence type="ECO:0000256" key="3">
    <source>
        <dbReference type="SAM" id="Coils"/>
    </source>
</evidence>
<dbReference type="Proteomes" id="UP000683559">
    <property type="component" value="Chromosome"/>
</dbReference>
<feature type="region of interest" description="Disordered" evidence="4">
    <location>
        <begin position="117"/>
        <end position="141"/>
    </location>
</feature>
<keyword evidence="6" id="KW-1185">Reference proteome</keyword>
<comment type="similarity">
    <text evidence="1 2">Belongs to the outer membrane factor (OMF) (TC 1.B.17) family.</text>
</comment>
<dbReference type="PROSITE" id="PS51257">
    <property type="entry name" value="PROKAR_LIPOPROTEIN"/>
    <property type="match status" value="1"/>
</dbReference>
<accession>A0ABX8LNR9</accession>
<dbReference type="InterPro" id="IPR010131">
    <property type="entry name" value="MdtP/NodT-like"/>
</dbReference>
<organism evidence="5 6">
    <name type="scientific">Geomonas subterranea</name>
    <dbReference type="NCBI Taxonomy" id="2847989"/>
    <lineage>
        <taxon>Bacteria</taxon>
        <taxon>Pseudomonadati</taxon>
        <taxon>Thermodesulfobacteriota</taxon>
        <taxon>Desulfuromonadia</taxon>
        <taxon>Geobacterales</taxon>
        <taxon>Geobacteraceae</taxon>
        <taxon>Geomonas</taxon>
    </lineage>
</organism>
<name>A0ABX8LNR9_9BACT</name>
<keyword evidence="3" id="KW-0175">Coiled coil</keyword>
<evidence type="ECO:0000313" key="5">
    <source>
        <dbReference type="EMBL" id="QXE92279.1"/>
    </source>
</evidence>
<comment type="subcellular location">
    <subcellularLocation>
        <location evidence="2">Cell membrane</location>
        <topology evidence="2">Lipid-anchor</topology>
    </subcellularLocation>
</comment>
<evidence type="ECO:0000256" key="1">
    <source>
        <dbReference type="ARBA" id="ARBA00007613"/>
    </source>
</evidence>
<keyword evidence="2" id="KW-0449">Lipoprotein</keyword>
<evidence type="ECO:0000313" key="6">
    <source>
        <dbReference type="Proteomes" id="UP000683559"/>
    </source>
</evidence>
<evidence type="ECO:0000256" key="2">
    <source>
        <dbReference type="RuleBase" id="RU362097"/>
    </source>
</evidence>
<gene>
    <name evidence="5" type="ORF">KP001_07085</name>
</gene>
<keyword evidence="2" id="KW-0564">Palmitate</keyword>
<dbReference type="PANTHER" id="PTHR30203">
    <property type="entry name" value="OUTER MEMBRANE CATION EFFLUX PROTEIN"/>
    <property type="match status" value="1"/>
</dbReference>
<keyword evidence="2" id="KW-1134">Transmembrane beta strand</keyword>
<feature type="compositionally biased region" description="Polar residues" evidence="4">
    <location>
        <begin position="117"/>
        <end position="129"/>
    </location>
</feature>
<dbReference type="EMBL" id="CP077683">
    <property type="protein sequence ID" value="QXE92279.1"/>
    <property type="molecule type" value="Genomic_DNA"/>
</dbReference>
<feature type="coiled-coil region" evidence="3">
    <location>
        <begin position="392"/>
        <end position="426"/>
    </location>
</feature>
<evidence type="ECO:0000256" key="4">
    <source>
        <dbReference type="SAM" id="MobiDB-lite"/>
    </source>
</evidence>
<dbReference type="InterPro" id="IPR003423">
    <property type="entry name" value="OMP_efflux"/>
</dbReference>
<dbReference type="NCBIfam" id="TIGR01845">
    <property type="entry name" value="outer_NodT"/>
    <property type="match status" value="1"/>
</dbReference>
<reference evidence="5 6" key="1">
    <citation type="submission" date="2021-06" db="EMBL/GenBank/DDBJ databases">
        <title>Gemonas diversity in paddy soil.</title>
        <authorList>
            <person name="Liu G."/>
        </authorList>
    </citation>
    <scope>NUCLEOTIDE SEQUENCE [LARGE SCALE GENOMIC DNA]</scope>
    <source>
        <strain evidence="5 6">RG2</strain>
    </source>
</reference>
<dbReference type="PANTHER" id="PTHR30203:SF32">
    <property type="entry name" value="CATION EFFLUX SYSTEM PROTEIN CUSC"/>
    <property type="match status" value="1"/>
</dbReference>
<proteinExistence type="inferred from homology"/>
<protein>
    <submittedName>
        <fullName evidence="5">Efflux transporter outer membrane subunit</fullName>
    </submittedName>
</protein>